<dbReference type="Pfam" id="PF00512">
    <property type="entry name" value="HisKA"/>
    <property type="match status" value="1"/>
</dbReference>
<evidence type="ECO:0000313" key="13">
    <source>
        <dbReference type="Proteomes" id="UP000031599"/>
    </source>
</evidence>
<dbReference type="Gene3D" id="3.30.565.10">
    <property type="entry name" value="Histidine kinase-like ATPase, C-terminal domain"/>
    <property type="match status" value="1"/>
</dbReference>
<dbReference type="SMART" id="SM00091">
    <property type="entry name" value="PAS"/>
    <property type="match status" value="1"/>
</dbReference>
<dbReference type="InterPro" id="IPR003594">
    <property type="entry name" value="HATPase_dom"/>
</dbReference>
<dbReference type="SUPFAM" id="SSF55874">
    <property type="entry name" value="ATPase domain of HSP90 chaperone/DNA topoisomerase II/histidine kinase"/>
    <property type="match status" value="1"/>
</dbReference>
<dbReference type="InterPro" id="IPR035965">
    <property type="entry name" value="PAS-like_dom_sf"/>
</dbReference>
<evidence type="ECO:0000256" key="7">
    <source>
        <dbReference type="ARBA" id="ARBA00022840"/>
    </source>
</evidence>
<dbReference type="InterPro" id="IPR003661">
    <property type="entry name" value="HisK_dim/P_dom"/>
</dbReference>
<evidence type="ECO:0000256" key="5">
    <source>
        <dbReference type="ARBA" id="ARBA00022741"/>
    </source>
</evidence>
<dbReference type="Gene3D" id="3.30.450.20">
    <property type="entry name" value="PAS domain"/>
    <property type="match status" value="1"/>
</dbReference>
<feature type="domain" description="Histidine kinase" evidence="10">
    <location>
        <begin position="177"/>
        <end position="386"/>
    </location>
</feature>
<keyword evidence="4" id="KW-0808">Transferase</keyword>
<accession>A0A0C1ZLT7</accession>
<keyword evidence="7" id="KW-0067">ATP-binding</keyword>
<comment type="catalytic activity">
    <reaction evidence="1">
        <text>ATP + protein L-histidine = ADP + protein N-phospho-L-histidine.</text>
        <dbReference type="EC" id="2.7.13.3"/>
    </reaction>
</comment>
<reference evidence="12 13" key="1">
    <citation type="submission" date="2014-12" db="EMBL/GenBank/DDBJ databases">
        <title>Genome assembly of Enhygromyxa salina DSM 15201.</title>
        <authorList>
            <person name="Sharma G."/>
            <person name="Subramanian S."/>
        </authorList>
    </citation>
    <scope>NUCLEOTIDE SEQUENCE [LARGE SCALE GENOMIC DNA]</scope>
    <source>
        <strain evidence="12 13">DSM 15201</strain>
    </source>
</reference>
<proteinExistence type="predicted"/>
<dbReference type="AlphaFoldDB" id="A0A0C1ZLT7"/>
<evidence type="ECO:0000256" key="3">
    <source>
        <dbReference type="ARBA" id="ARBA00022553"/>
    </source>
</evidence>
<dbReference type="EC" id="2.7.13.3" evidence="2"/>
<organism evidence="12 13">
    <name type="scientific">Enhygromyxa salina</name>
    <dbReference type="NCBI Taxonomy" id="215803"/>
    <lineage>
        <taxon>Bacteria</taxon>
        <taxon>Pseudomonadati</taxon>
        <taxon>Myxococcota</taxon>
        <taxon>Polyangia</taxon>
        <taxon>Nannocystales</taxon>
        <taxon>Nannocystaceae</taxon>
        <taxon>Enhygromyxa</taxon>
    </lineage>
</organism>
<evidence type="ECO:0000256" key="1">
    <source>
        <dbReference type="ARBA" id="ARBA00000085"/>
    </source>
</evidence>
<dbReference type="SMART" id="SM00448">
    <property type="entry name" value="REC"/>
    <property type="match status" value="1"/>
</dbReference>
<keyword evidence="6" id="KW-0418">Kinase</keyword>
<evidence type="ECO:0000256" key="4">
    <source>
        <dbReference type="ARBA" id="ARBA00022679"/>
    </source>
</evidence>
<dbReference type="CDD" id="cd00082">
    <property type="entry name" value="HisKA"/>
    <property type="match status" value="1"/>
</dbReference>
<evidence type="ECO:0000313" key="12">
    <source>
        <dbReference type="EMBL" id="KIG11743.1"/>
    </source>
</evidence>
<dbReference type="EMBL" id="JMCC02000187">
    <property type="protein sequence ID" value="KIG11743.1"/>
    <property type="molecule type" value="Genomic_DNA"/>
</dbReference>
<keyword evidence="3 9" id="KW-0597">Phosphoprotein</keyword>
<dbReference type="SUPFAM" id="SSF52172">
    <property type="entry name" value="CheY-like"/>
    <property type="match status" value="1"/>
</dbReference>
<dbReference type="Pfam" id="PF00072">
    <property type="entry name" value="Response_reg"/>
    <property type="match status" value="1"/>
</dbReference>
<dbReference type="SMART" id="SM00388">
    <property type="entry name" value="HisKA"/>
    <property type="match status" value="1"/>
</dbReference>
<feature type="modified residue" description="4-aspartylphosphate" evidence="9">
    <location>
        <position position="454"/>
    </location>
</feature>
<dbReference type="SMART" id="SM00387">
    <property type="entry name" value="HATPase_c"/>
    <property type="match status" value="1"/>
</dbReference>
<dbReference type="SUPFAM" id="SSF55785">
    <property type="entry name" value="PYP-like sensor domain (PAS domain)"/>
    <property type="match status" value="1"/>
</dbReference>
<evidence type="ECO:0000256" key="2">
    <source>
        <dbReference type="ARBA" id="ARBA00012438"/>
    </source>
</evidence>
<sequence>MQEQLRAAQEVIKTLSARVARDAQHRTPESLPAHKAIASLENTVELRTRELAKSEAHYRALFDHGPNLAFIIDDIGIIISANATATRLLDRDLRETPLVELFEGAARDMVEELLTADSGEADEIEMVGGRVVDITVASVPGFGHTQVIIRDVSVRVELDRELQHARRLAAIGHLAAGVAHEINNPLAVLQLGLTELAQQASDAARPNIDELLAHAQRIASIVTNLRAFAVSETPERTRVEVIGAIEAARQLAGVGGQPVQLNCVVEPPTLSVIADPAQLELVMVNLFGNAARAIVASGPDQDAVVVRARAIGERAFIEIIDSGPPIPEPVLEQIFTPFVRGGGERIGTGLGLAITWGLMQDNDGNIRAFNRSEGGVCFELELPLAPPLEPVAAPAPAPSKAAGLRILCVEDEPSLLRSLVRLLGASGHTAIGVDTAELGLEQLASETFDLVISDVRLPGMSGDELRRVILERYPALRRRVLLMSGFFPEREDASPFLQKPFSLRQLTAAIEKIVTG</sequence>
<dbReference type="InterPro" id="IPR001789">
    <property type="entry name" value="Sig_transdc_resp-reg_receiver"/>
</dbReference>
<evidence type="ECO:0000256" key="6">
    <source>
        <dbReference type="ARBA" id="ARBA00022777"/>
    </source>
</evidence>
<dbReference type="PANTHER" id="PTHR43065">
    <property type="entry name" value="SENSOR HISTIDINE KINASE"/>
    <property type="match status" value="1"/>
</dbReference>
<dbReference type="InterPro" id="IPR036890">
    <property type="entry name" value="HATPase_C_sf"/>
</dbReference>
<keyword evidence="8" id="KW-0902">Two-component regulatory system</keyword>
<comment type="caution">
    <text evidence="12">The sequence shown here is derived from an EMBL/GenBank/DDBJ whole genome shotgun (WGS) entry which is preliminary data.</text>
</comment>
<dbReference type="InterPro" id="IPR036097">
    <property type="entry name" value="HisK_dim/P_sf"/>
</dbReference>
<evidence type="ECO:0000259" key="11">
    <source>
        <dbReference type="PROSITE" id="PS50110"/>
    </source>
</evidence>
<dbReference type="PANTHER" id="PTHR43065:SF46">
    <property type="entry name" value="C4-DICARBOXYLATE TRANSPORT SENSOR PROTEIN DCTB"/>
    <property type="match status" value="1"/>
</dbReference>
<dbReference type="PROSITE" id="PS50109">
    <property type="entry name" value="HIS_KIN"/>
    <property type="match status" value="1"/>
</dbReference>
<keyword evidence="5" id="KW-0547">Nucleotide-binding</keyword>
<dbReference type="Proteomes" id="UP000031599">
    <property type="component" value="Unassembled WGS sequence"/>
</dbReference>
<dbReference type="InterPro" id="IPR000014">
    <property type="entry name" value="PAS"/>
</dbReference>
<evidence type="ECO:0000256" key="9">
    <source>
        <dbReference type="PROSITE-ProRule" id="PRU00169"/>
    </source>
</evidence>
<dbReference type="InterPro" id="IPR005467">
    <property type="entry name" value="His_kinase_dom"/>
</dbReference>
<dbReference type="InterPro" id="IPR011006">
    <property type="entry name" value="CheY-like_superfamily"/>
</dbReference>
<dbReference type="PRINTS" id="PR00344">
    <property type="entry name" value="BCTRLSENSOR"/>
</dbReference>
<dbReference type="GO" id="GO:0005524">
    <property type="term" value="F:ATP binding"/>
    <property type="evidence" value="ECO:0007669"/>
    <property type="project" value="UniProtKB-KW"/>
</dbReference>
<name>A0A0C1ZLT7_9BACT</name>
<protein>
    <recommendedName>
        <fullName evidence="2">histidine kinase</fullName>
        <ecNumber evidence="2">2.7.13.3</ecNumber>
    </recommendedName>
</protein>
<dbReference type="Gene3D" id="3.40.50.2300">
    <property type="match status" value="1"/>
</dbReference>
<dbReference type="PROSITE" id="PS50110">
    <property type="entry name" value="RESPONSE_REGULATORY"/>
    <property type="match status" value="1"/>
</dbReference>
<dbReference type="InterPro" id="IPR004358">
    <property type="entry name" value="Sig_transdc_His_kin-like_C"/>
</dbReference>
<dbReference type="GO" id="GO:0000155">
    <property type="term" value="F:phosphorelay sensor kinase activity"/>
    <property type="evidence" value="ECO:0007669"/>
    <property type="project" value="InterPro"/>
</dbReference>
<dbReference type="SUPFAM" id="SSF47384">
    <property type="entry name" value="Homodimeric domain of signal transducing histidine kinase"/>
    <property type="match status" value="1"/>
</dbReference>
<dbReference type="Gene3D" id="1.10.287.130">
    <property type="match status" value="1"/>
</dbReference>
<feature type="domain" description="Response regulatory" evidence="11">
    <location>
        <begin position="405"/>
        <end position="514"/>
    </location>
</feature>
<evidence type="ECO:0000259" key="10">
    <source>
        <dbReference type="PROSITE" id="PS50109"/>
    </source>
</evidence>
<gene>
    <name evidence="12" type="ORF">DB30_02572</name>
</gene>
<evidence type="ECO:0000256" key="8">
    <source>
        <dbReference type="ARBA" id="ARBA00023012"/>
    </source>
</evidence>
<dbReference type="Pfam" id="PF02518">
    <property type="entry name" value="HATPase_c"/>
    <property type="match status" value="1"/>
</dbReference>